<dbReference type="NCBIfam" id="NF002669">
    <property type="entry name" value="PRK02391.1"/>
    <property type="match status" value="1"/>
</dbReference>
<evidence type="ECO:0000259" key="12">
    <source>
        <dbReference type="Pfam" id="PF01435"/>
    </source>
</evidence>
<feature type="transmembrane region" description="Helical" evidence="11">
    <location>
        <begin position="150"/>
        <end position="167"/>
    </location>
</feature>
<evidence type="ECO:0000256" key="6">
    <source>
        <dbReference type="ARBA" id="ARBA00022801"/>
    </source>
</evidence>
<dbReference type="Proteomes" id="UP000595636">
    <property type="component" value="Chromosome"/>
</dbReference>
<keyword evidence="5 11" id="KW-0479">Metal-binding</keyword>
<reference evidence="13 14" key="1">
    <citation type="submission" date="2020-12" db="EMBL/GenBank/DDBJ databases">
        <title>A novel species.</title>
        <authorList>
            <person name="Li K."/>
        </authorList>
    </citation>
    <scope>NUCLEOTIDE SEQUENCE [LARGE SCALE GENOMIC DNA]</scope>
    <source>
        <strain evidence="13 14">ZYC-3</strain>
    </source>
</reference>
<dbReference type="GO" id="GO:0004222">
    <property type="term" value="F:metalloendopeptidase activity"/>
    <property type="evidence" value="ECO:0007669"/>
    <property type="project" value="UniProtKB-UniRule"/>
</dbReference>
<comment type="similarity">
    <text evidence="1 11">Belongs to the peptidase M48B family.</text>
</comment>
<comment type="subcellular location">
    <subcellularLocation>
        <location evidence="11">Cell membrane</location>
        <topology evidence="11">Multi-pass membrane protein</topology>
    </subcellularLocation>
</comment>
<evidence type="ECO:0000256" key="10">
    <source>
        <dbReference type="ARBA" id="ARBA00023136"/>
    </source>
</evidence>
<keyword evidence="7 11" id="KW-0862">Zinc</keyword>
<feature type="binding site" evidence="11">
    <location>
        <position position="216"/>
    </location>
    <ligand>
        <name>Zn(2+)</name>
        <dbReference type="ChEBI" id="CHEBI:29105"/>
        <note>catalytic</note>
    </ligand>
</feature>
<keyword evidence="10 11" id="KW-0472">Membrane</keyword>
<evidence type="ECO:0000256" key="9">
    <source>
        <dbReference type="ARBA" id="ARBA00023049"/>
    </source>
</evidence>
<dbReference type="InterPro" id="IPR001915">
    <property type="entry name" value="Peptidase_M48"/>
</dbReference>
<dbReference type="AlphaFoldDB" id="A0A7T7KZT7"/>
<feature type="transmembrane region" description="Helical" evidence="11">
    <location>
        <begin position="12"/>
        <end position="34"/>
    </location>
</feature>
<dbReference type="HAMAP" id="MF_00188">
    <property type="entry name" value="Pept_M48_protease_HtpX"/>
    <property type="match status" value="1"/>
</dbReference>
<evidence type="ECO:0000313" key="14">
    <source>
        <dbReference type="Proteomes" id="UP000595636"/>
    </source>
</evidence>
<keyword evidence="14" id="KW-1185">Reference proteome</keyword>
<dbReference type="GO" id="GO:0006508">
    <property type="term" value="P:proteolysis"/>
    <property type="evidence" value="ECO:0007669"/>
    <property type="project" value="UniProtKB-KW"/>
</dbReference>
<protein>
    <recommendedName>
        <fullName evidence="11">Protease HtpX homolog</fullName>
        <ecNumber evidence="11">3.4.24.-</ecNumber>
    </recommendedName>
</protein>
<feature type="domain" description="Peptidase M48" evidence="12">
    <location>
        <begin position="77"/>
        <end position="295"/>
    </location>
</feature>
<dbReference type="PANTHER" id="PTHR43221:SF2">
    <property type="entry name" value="PROTEASE HTPX HOMOLOG"/>
    <property type="match status" value="1"/>
</dbReference>
<dbReference type="GO" id="GO:0005886">
    <property type="term" value="C:plasma membrane"/>
    <property type="evidence" value="ECO:0007669"/>
    <property type="project" value="UniProtKB-SubCell"/>
</dbReference>
<dbReference type="InterPro" id="IPR050083">
    <property type="entry name" value="HtpX_protease"/>
</dbReference>
<organism evidence="13 14">
    <name type="scientific">Streptomyces liliifuscus</name>
    <dbReference type="NCBI Taxonomy" id="2797636"/>
    <lineage>
        <taxon>Bacteria</taxon>
        <taxon>Bacillati</taxon>
        <taxon>Actinomycetota</taxon>
        <taxon>Actinomycetes</taxon>
        <taxon>Kitasatosporales</taxon>
        <taxon>Streptomycetaceae</taxon>
        <taxon>Streptomyces</taxon>
    </lineage>
</organism>
<keyword evidence="4 11" id="KW-0812">Transmembrane</keyword>
<evidence type="ECO:0000256" key="11">
    <source>
        <dbReference type="HAMAP-Rule" id="MF_00188"/>
    </source>
</evidence>
<feature type="binding site" evidence="11">
    <location>
        <position position="144"/>
    </location>
    <ligand>
        <name>Zn(2+)</name>
        <dbReference type="ChEBI" id="CHEBI:29105"/>
        <note>catalytic</note>
    </ligand>
</feature>
<feature type="transmembrane region" description="Helical" evidence="11">
    <location>
        <begin position="187"/>
        <end position="208"/>
    </location>
</feature>
<proteinExistence type="inferred from homology"/>
<sequence>MQSRFRADRGLTARMGITLFLLGLLYVAFVAVLIVLLKSWVLVVVIAAALLGAQYWFSDRIALYAMHGRVVEREEYPQLHGVIDRLCATADMPKPVVAVSDMEMPNAFATGRNADHAAICVTTGLLRRLDPAELEGVLAHELSHVAHRDVAVITVASFLGVLAGLVVRFTLYSQVFGGRGRKDQNTVVVLMTVMAVSAAVYALSFLLIRALSRYRELAADRAGAMLTGRPSALASALTKLTGDIAKIPTRDLRTAQAFNAFYFTPAFGAAPGGRQLFSSLLSTHPSLEDRLDQLGRISGELGEAPAPGKAG</sequence>
<evidence type="ECO:0000256" key="3">
    <source>
        <dbReference type="ARBA" id="ARBA00022670"/>
    </source>
</evidence>
<keyword evidence="3 11" id="KW-0645">Protease</keyword>
<gene>
    <name evidence="11 13" type="primary">htpX</name>
    <name evidence="13" type="ORF">JEQ17_33430</name>
</gene>
<name>A0A7T7KZT7_9ACTN</name>
<evidence type="ECO:0000256" key="2">
    <source>
        <dbReference type="ARBA" id="ARBA00022475"/>
    </source>
</evidence>
<dbReference type="Pfam" id="PF01435">
    <property type="entry name" value="Peptidase_M48"/>
    <property type="match status" value="1"/>
</dbReference>
<dbReference type="PANTHER" id="PTHR43221">
    <property type="entry name" value="PROTEASE HTPX"/>
    <property type="match status" value="1"/>
</dbReference>
<dbReference type="GO" id="GO:0008270">
    <property type="term" value="F:zinc ion binding"/>
    <property type="evidence" value="ECO:0007669"/>
    <property type="project" value="UniProtKB-UniRule"/>
</dbReference>
<keyword evidence="9 11" id="KW-0482">Metalloprotease</keyword>
<dbReference type="Gene3D" id="3.30.2010.10">
    <property type="entry name" value="Metalloproteases ('zincins'), catalytic domain"/>
    <property type="match status" value="1"/>
</dbReference>
<feature type="binding site" evidence="11">
    <location>
        <position position="140"/>
    </location>
    <ligand>
        <name>Zn(2+)</name>
        <dbReference type="ChEBI" id="CHEBI:29105"/>
        <note>catalytic</note>
    </ligand>
</feature>
<evidence type="ECO:0000256" key="1">
    <source>
        <dbReference type="ARBA" id="ARBA00009779"/>
    </source>
</evidence>
<evidence type="ECO:0000256" key="5">
    <source>
        <dbReference type="ARBA" id="ARBA00022723"/>
    </source>
</evidence>
<comment type="cofactor">
    <cofactor evidence="11">
        <name>Zn(2+)</name>
        <dbReference type="ChEBI" id="CHEBI:29105"/>
    </cofactor>
    <text evidence="11">Binds 1 zinc ion per subunit.</text>
</comment>
<dbReference type="RefSeq" id="WP_200398732.1">
    <property type="nucleotide sequence ID" value="NZ_CP066831.1"/>
</dbReference>
<feature type="transmembrane region" description="Helical" evidence="11">
    <location>
        <begin position="40"/>
        <end position="57"/>
    </location>
</feature>
<dbReference type="EMBL" id="CP066831">
    <property type="protein sequence ID" value="QQM43809.1"/>
    <property type="molecule type" value="Genomic_DNA"/>
</dbReference>
<evidence type="ECO:0000256" key="7">
    <source>
        <dbReference type="ARBA" id="ARBA00022833"/>
    </source>
</evidence>
<dbReference type="EC" id="3.4.24.-" evidence="11"/>
<evidence type="ECO:0000256" key="8">
    <source>
        <dbReference type="ARBA" id="ARBA00022989"/>
    </source>
</evidence>
<keyword evidence="2 11" id="KW-1003">Cell membrane</keyword>
<dbReference type="KEGG" id="slf:JEQ17_33430"/>
<keyword evidence="6 11" id="KW-0378">Hydrolase</keyword>
<evidence type="ECO:0000313" key="13">
    <source>
        <dbReference type="EMBL" id="QQM43809.1"/>
    </source>
</evidence>
<keyword evidence="8 11" id="KW-1133">Transmembrane helix</keyword>
<feature type="active site" evidence="11">
    <location>
        <position position="141"/>
    </location>
</feature>
<accession>A0A7T7KZT7</accession>
<dbReference type="InterPro" id="IPR022919">
    <property type="entry name" value="Pept_M48_protease_HtpX"/>
</dbReference>
<evidence type="ECO:0000256" key="4">
    <source>
        <dbReference type="ARBA" id="ARBA00022692"/>
    </source>
</evidence>
<dbReference type="CDD" id="cd07327">
    <property type="entry name" value="M48B_HtpX_like"/>
    <property type="match status" value="1"/>
</dbReference>